<dbReference type="Pfam" id="PF11204">
    <property type="entry name" value="DUF2985"/>
    <property type="match status" value="1"/>
</dbReference>
<feature type="transmembrane region" description="Helical" evidence="2">
    <location>
        <begin position="486"/>
        <end position="508"/>
    </location>
</feature>
<keyword evidence="2" id="KW-0472">Membrane</keyword>
<name>A0A9Q3D148_9BASI</name>
<dbReference type="InterPro" id="IPR021369">
    <property type="entry name" value="DUF2985"/>
</dbReference>
<feature type="region of interest" description="Disordered" evidence="1">
    <location>
        <begin position="192"/>
        <end position="245"/>
    </location>
</feature>
<dbReference type="OrthoDB" id="3365211at2759"/>
<feature type="compositionally biased region" description="Acidic residues" evidence="1">
    <location>
        <begin position="404"/>
        <end position="413"/>
    </location>
</feature>
<dbReference type="PANTHER" id="PTHR35872">
    <property type="entry name" value="INTEGRAL MEMBRANE PROTEIN (AFU_ORTHOLOGUE AFUA_5G07110)"/>
    <property type="match status" value="1"/>
</dbReference>
<gene>
    <name evidence="3" type="ORF">O181_032485</name>
</gene>
<evidence type="ECO:0000256" key="1">
    <source>
        <dbReference type="SAM" id="MobiDB-lite"/>
    </source>
</evidence>
<feature type="compositionally biased region" description="Basic and acidic residues" evidence="1">
    <location>
        <begin position="629"/>
        <end position="646"/>
    </location>
</feature>
<dbReference type="EMBL" id="AVOT02011746">
    <property type="protein sequence ID" value="MBW0492770.1"/>
    <property type="molecule type" value="Genomic_DNA"/>
</dbReference>
<evidence type="ECO:0000313" key="3">
    <source>
        <dbReference type="EMBL" id="MBW0492770.1"/>
    </source>
</evidence>
<feature type="transmembrane region" description="Helical" evidence="2">
    <location>
        <begin position="294"/>
        <end position="317"/>
    </location>
</feature>
<dbReference type="AlphaFoldDB" id="A0A9Q3D148"/>
<reference evidence="3" key="1">
    <citation type="submission" date="2021-03" db="EMBL/GenBank/DDBJ databases">
        <title>Draft genome sequence of rust myrtle Austropuccinia psidii MF-1, a brazilian biotype.</title>
        <authorList>
            <person name="Quecine M.C."/>
            <person name="Pachon D.M.R."/>
            <person name="Bonatelli M.L."/>
            <person name="Correr F.H."/>
            <person name="Franceschini L.M."/>
            <person name="Leite T.F."/>
            <person name="Margarido G.R.A."/>
            <person name="Almeida C.A."/>
            <person name="Ferrarezi J.A."/>
            <person name="Labate C.A."/>
        </authorList>
    </citation>
    <scope>NUCLEOTIDE SEQUENCE</scope>
    <source>
        <strain evidence="3">MF-1</strain>
    </source>
</reference>
<dbReference type="Proteomes" id="UP000765509">
    <property type="component" value="Unassembled WGS sequence"/>
</dbReference>
<dbReference type="PANTHER" id="PTHR35872:SF2">
    <property type="entry name" value="INTEGRAL MEMBRANE PROTEIN (AFU_ORTHOLOGUE AFUA_5G07110)"/>
    <property type="match status" value="1"/>
</dbReference>
<feature type="region of interest" description="Disordered" evidence="1">
    <location>
        <begin position="102"/>
        <end position="137"/>
    </location>
</feature>
<keyword evidence="2" id="KW-0812">Transmembrane</keyword>
<feature type="compositionally biased region" description="Low complexity" evidence="1">
    <location>
        <begin position="196"/>
        <end position="235"/>
    </location>
</feature>
<evidence type="ECO:0000256" key="2">
    <source>
        <dbReference type="SAM" id="Phobius"/>
    </source>
</evidence>
<feature type="transmembrane region" description="Helical" evidence="2">
    <location>
        <begin position="454"/>
        <end position="480"/>
    </location>
</feature>
<accession>A0A9Q3D148</accession>
<feature type="region of interest" description="Disordered" evidence="1">
    <location>
        <begin position="381"/>
        <end position="413"/>
    </location>
</feature>
<feature type="transmembrane region" description="Helical" evidence="2">
    <location>
        <begin position="356"/>
        <end position="372"/>
    </location>
</feature>
<feature type="compositionally biased region" description="Basic and acidic residues" evidence="1">
    <location>
        <begin position="600"/>
        <end position="616"/>
    </location>
</feature>
<comment type="caution">
    <text evidence="3">The sequence shown here is derived from an EMBL/GenBank/DDBJ whole genome shotgun (WGS) entry which is preliminary data.</text>
</comment>
<feature type="transmembrane region" description="Helical" evidence="2">
    <location>
        <begin position="329"/>
        <end position="350"/>
    </location>
</feature>
<feature type="compositionally biased region" description="Polar residues" evidence="1">
    <location>
        <begin position="590"/>
        <end position="599"/>
    </location>
</feature>
<proteinExistence type="predicted"/>
<keyword evidence="4" id="KW-1185">Reference proteome</keyword>
<sequence length="678" mass="76626">MDSAQHPYVNLNPSNPIDLPDHHHQLHDHDIVTHQTSDINHDSANNHSHLASSSKAFNAVFVNPQSRSTRPKRQSTNRSIVVQTPNFNNHNNQAQSTSYFNQIHSSTPSSPKKFHQHQNSSNQNLPLSRSSSNSISSQPSLIINHHQIDLLHAIDPAVQAASTLSHIKNSLFMPTIVNRFSKAPFIGSDEFDNVESSSKISSPQKSPNKPISPNPIVITSSPSSSTSHHSNQNITPSTHQNSNSIHQLDQEEEKFDQHVLNIIKYTQPEAKLSLSINHFKRIMKGIWAFVKTPMGIIFTIYGFLVVFWGAALVLILFKWIKITPEKNYRIWVEICSQILNGLFTITGIGLFPSRIIDWWNISIILRYARVIWRRKSPHSMKDPNDLNPQMSPTAQEAGSRNLTEGEEGEEEEEEVVLNHKELKKLRRAQERLCRSQTWYRPHSSATHFAFPIRWALVIMILNLGNSLFQAGLCVAMWGYSYSNRPAWTTGTFMALSFSCGLFSALLIWRIGEGTLKSKQVLIRIQEALRPTKRQILIDKVVNPRRSRFMASSLIVDRGTDCDQLSRSPKSGRLTSTNADVADSFYSLGDQNEQSAQSTNNHEDNDVNEKTEPDMKNKPAINQEQNDDADDRKVSQESHEELARERMSVTSVSIYESVGPGEDMISSRLTLVPMKDKVL</sequence>
<evidence type="ECO:0000313" key="4">
    <source>
        <dbReference type="Proteomes" id="UP000765509"/>
    </source>
</evidence>
<feature type="region of interest" description="Disordered" evidence="1">
    <location>
        <begin position="590"/>
        <end position="646"/>
    </location>
</feature>
<feature type="compositionally biased region" description="Low complexity" evidence="1">
    <location>
        <begin position="118"/>
        <end position="137"/>
    </location>
</feature>
<organism evidence="3 4">
    <name type="scientific">Austropuccinia psidii MF-1</name>
    <dbReference type="NCBI Taxonomy" id="1389203"/>
    <lineage>
        <taxon>Eukaryota</taxon>
        <taxon>Fungi</taxon>
        <taxon>Dikarya</taxon>
        <taxon>Basidiomycota</taxon>
        <taxon>Pucciniomycotina</taxon>
        <taxon>Pucciniomycetes</taxon>
        <taxon>Pucciniales</taxon>
        <taxon>Sphaerophragmiaceae</taxon>
        <taxon>Austropuccinia</taxon>
    </lineage>
</organism>
<keyword evidence="2" id="KW-1133">Transmembrane helix</keyword>
<feature type="compositionally biased region" description="Polar residues" evidence="1">
    <location>
        <begin position="386"/>
        <end position="402"/>
    </location>
</feature>
<protein>
    <submittedName>
        <fullName evidence="3">Uncharacterized protein</fullName>
    </submittedName>
</protein>
<feature type="compositionally biased region" description="Polar residues" evidence="1">
    <location>
        <begin position="236"/>
        <end position="245"/>
    </location>
</feature>
<feature type="region of interest" description="Disordered" evidence="1">
    <location>
        <begin position="1"/>
        <end position="23"/>
    </location>
</feature>